<dbReference type="Proteomes" id="UP001163046">
    <property type="component" value="Unassembled WGS sequence"/>
</dbReference>
<dbReference type="AlphaFoldDB" id="A0A9W9ZZV1"/>
<dbReference type="OrthoDB" id="6012021at2759"/>
<name>A0A9W9ZZV1_9CNID</name>
<comment type="caution">
    <text evidence="2">The sequence shown here is derived from an EMBL/GenBank/DDBJ whole genome shotgun (WGS) entry which is preliminary data.</text>
</comment>
<keyword evidence="3" id="KW-1185">Reference proteome</keyword>
<accession>A0A9W9ZZV1</accession>
<dbReference type="EMBL" id="MU825409">
    <property type="protein sequence ID" value="KAJ7390892.1"/>
    <property type="molecule type" value="Genomic_DNA"/>
</dbReference>
<reference evidence="2" key="1">
    <citation type="submission" date="2023-01" db="EMBL/GenBank/DDBJ databases">
        <title>Genome assembly of the deep-sea coral Lophelia pertusa.</title>
        <authorList>
            <person name="Herrera S."/>
            <person name="Cordes E."/>
        </authorList>
    </citation>
    <scope>NUCLEOTIDE SEQUENCE</scope>
    <source>
        <strain evidence="2">USNM1676648</strain>
        <tissue evidence="2">Polyp</tissue>
    </source>
</reference>
<organism evidence="2 3">
    <name type="scientific">Desmophyllum pertusum</name>
    <dbReference type="NCBI Taxonomy" id="174260"/>
    <lineage>
        <taxon>Eukaryota</taxon>
        <taxon>Metazoa</taxon>
        <taxon>Cnidaria</taxon>
        <taxon>Anthozoa</taxon>
        <taxon>Hexacorallia</taxon>
        <taxon>Scleractinia</taxon>
        <taxon>Caryophylliina</taxon>
        <taxon>Caryophylliidae</taxon>
        <taxon>Desmophyllum</taxon>
    </lineage>
</organism>
<evidence type="ECO:0000313" key="3">
    <source>
        <dbReference type="Proteomes" id="UP001163046"/>
    </source>
</evidence>
<sequence length="140" mass="15795">MFPLTDDSVMKHTKQETDTHLILAIIDSSSSDDESESDESDVFSVSCHGNHFKQLKEKPKQYDEFAIKRRKLHTQLNLLNSDLMSMMTFGGSETSPEEPSLIGSVPCKRPRKMPRSKDRKRLAGKVDAVSKSTSATRYSE</sequence>
<feature type="compositionally biased region" description="Basic residues" evidence="1">
    <location>
        <begin position="108"/>
        <end position="123"/>
    </location>
</feature>
<protein>
    <submittedName>
        <fullName evidence="2">Uncharacterized protein</fullName>
    </submittedName>
</protein>
<feature type="compositionally biased region" description="Polar residues" evidence="1">
    <location>
        <begin position="130"/>
        <end position="140"/>
    </location>
</feature>
<evidence type="ECO:0000313" key="2">
    <source>
        <dbReference type="EMBL" id="KAJ7390892.1"/>
    </source>
</evidence>
<proteinExistence type="predicted"/>
<feature type="region of interest" description="Disordered" evidence="1">
    <location>
        <begin position="89"/>
        <end position="140"/>
    </location>
</feature>
<evidence type="ECO:0000256" key="1">
    <source>
        <dbReference type="SAM" id="MobiDB-lite"/>
    </source>
</evidence>
<gene>
    <name evidence="2" type="ORF">OS493_020912</name>
</gene>